<dbReference type="InterPro" id="IPR036038">
    <property type="entry name" value="Aminotransferase-like"/>
</dbReference>
<dbReference type="InterPro" id="IPR005786">
    <property type="entry name" value="B_amino_transII"/>
</dbReference>
<dbReference type="GO" id="GO:0009097">
    <property type="term" value="P:isoleucine biosynthetic process"/>
    <property type="evidence" value="ECO:0007669"/>
    <property type="project" value="UniProtKB-UniPathway"/>
</dbReference>
<feature type="modified residue" description="N6-(pyridoxal phosphate)lysine" evidence="14">
    <location>
        <position position="216"/>
    </location>
</feature>
<dbReference type="Gene3D" id="3.30.470.10">
    <property type="match status" value="1"/>
</dbReference>
<dbReference type="PIRSF" id="PIRSF006468">
    <property type="entry name" value="BCAT1"/>
    <property type="match status" value="1"/>
</dbReference>
<dbReference type="SUPFAM" id="SSF56752">
    <property type="entry name" value="D-aminoacid aminotransferase-like PLP-dependent enzymes"/>
    <property type="match status" value="1"/>
</dbReference>
<dbReference type="UniPathway" id="UPA00047">
    <property type="reaction ID" value="UER00058"/>
</dbReference>
<dbReference type="UniPathway" id="UPA00048">
    <property type="reaction ID" value="UER00073"/>
</dbReference>
<dbReference type="NCBIfam" id="NF009897">
    <property type="entry name" value="PRK13357.1"/>
    <property type="match status" value="1"/>
</dbReference>
<evidence type="ECO:0000256" key="14">
    <source>
        <dbReference type="PIRSR" id="PIRSR006468-1"/>
    </source>
</evidence>
<dbReference type="NCBIfam" id="TIGR01123">
    <property type="entry name" value="ilvE_II"/>
    <property type="match status" value="1"/>
</dbReference>
<evidence type="ECO:0000256" key="17">
    <source>
        <dbReference type="RuleBase" id="RU004517"/>
    </source>
</evidence>
<dbReference type="Gene3D" id="3.20.10.10">
    <property type="entry name" value="D-amino Acid Aminotransferase, subunit A, domain 2"/>
    <property type="match status" value="1"/>
</dbReference>
<dbReference type="InterPro" id="IPR043132">
    <property type="entry name" value="BCAT-like_C"/>
</dbReference>
<dbReference type="PROSITE" id="PS00770">
    <property type="entry name" value="AA_TRANSFER_CLASS_4"/>
    <property type="match status" value="1"/>
</dbReference>
<dbReference type="GO" id="GO:0009099">
    <property type="term" value="P:L-valine biosynthetic process"/>
    <property type="evidence" value="ECO:0007669"/>
    <property type="project" value="UniProtKB-UniPathway"/>
</dbReference>
<evidence type="ECO:0000256" key="1">
    <source>
        <dbReference type="ARBA" id="ARBA00001933"/>
    </source>
</evidence>
<evidence type="ECO:0000256" key="10">
    <source>
        <dbReference type="ARBA" id="ARBA00023304"/>
    </source>
</evidence>
<dbReference type="InterPro" id="IPR033939">
    <property type="entry name" value="BCAT_family"/>
</dbReference>
<keyword evidence="6 17" id="KW-0032">Aminotransferase</keyword>
<evidence type="ECO:0000313" key="19">
    <source>
        <dbReference type="EMBL" id="TQM10940.1"/>
    </source>
</evidence>
<evidence type="ECO:0000256" key="6">
    <source>
        <dbReference type="ARBA" id="ARBA00022576"/>
    </source>
</evidence>
<dbReference type="InterPro" id="IPR001544">
    <property type="entry name" value="Aminotrans_IV"/>
</dbReference>
<feature type="compositionally biased region" description="Polar residues" evidence="18">
    <location>
        <begin position="9"/>
        <end position="22"/>
    </location>
</feature>
<keyword evidence="20" id="KW-1185">Reference proteome</keyword>
<comment type="catalytic activity">
    <reaction evidence="13 17">
        <text>L-leucine + 2-oxoglutarate = 4-methyl-2-oxopentanoate + L-glutamate</text>
        <dbReference type="Rhea" id="RHEA:18321"/>
        <dbReference type="ChEBI" id="CHEBI:16810"/>
        <dbReference type="ChEBI" id="CHEBI:17865"/>
        <dbReference type="ChEBI" id="CHEBI:29985"/>
        <dbReference type="ChEBI" id="CHEBI:57427"/>
        <dbReference type="EC" id="2.6.1.42"/>
    </reaction>
</comment>
<comment type="catalytic activity">
    <reaction evidence="11 17">
        <text>L-valine + 2-oxoglutarate = 3-methyl-2-oxobutanoate + L-glutamate</text>
        <dbReference type="Rhea" id="RHEA:24813"/>
        <dbReference type="ChEBI" id="CHEBI:11851"/>
        <dbReference type="ChEBI" id="CHEBI:16810"/>
        <dbReference type="ChEBI" id="CHEBI:29985"/>
        <dbReference type="ChEBI" id="CHEBI:57762"/>
        <dbReference type="EC" id="2.6.1.42"/>
    </reaction>
</comment>
<evidence type="ECO:0000256" key="4">
    <source>
        <dbReference type="ARBA" id="ARBA00005072"/>
    </source>
</evidence>
<comment type="caution">
    <text evidence="19">The sequence shown here is derived from an EMBL/GenBank/DDBJ whole genome shotgun (WGS) entry which is preliminary data.</text>
</comment>
<gene>
    <name evidence="19" type="ORF">FB558_3464</name>
</gene>
<dbReference type="EC" id="2.6.1.42" evidence="17"/>
<dbReference type="PANTHER" id="PTHR11825">
    <property type="entry name" value="SUBGROUP IIII AMINOTRANSFERASE"/>
    <property type="match status" value="1"/>
</dbReference>
<accession>A0A543DNN2</accession>
<evidence type="ECO:0000256" key="9">
    <source>
        <dbReference type="ARBA" id="ARBA00022898"/>
    </source>
</evidence>
<evidence type="ECO:0000256" key="18">
    <source>
        <dbReference type="SAM" id="MobiDB-lite"/>
    </source>
</evidence>
<comment type="pathway">
    <text evidence="4">Amino-acid biosynthesis; L-leucine biosynthesis; L-leucine from 3-methyl-2-oxobutanoate: step 4/4.</text>
</comment>
<evidence type="ECO:0000256" key="3">
    <source>
        <dbReference type="ARBA" id="ARBA00004931"/>
    </source>
</evidence>
<sequence>MLGRPTVAPPSTVSAMSAQFTRTPHPAPVPADRRAEIVADPGFGRYFTDHMVTIRWTSGSGWHDPAVVPYGPLTFDPATMVLHYGQEIFEGLKAYRQPDGSIASFRPDANAARFRASAARMAMAELPDELFLASLSELVGADREWVPPAGGEESLYLRPFMIATEVGLGVRPSAEYLYAVIASPAGPYFSGGVKPVDVWLSTDYTRSALGGTGTAKCGGNYAASLLPQAQGAEHGCAQVAYLDAEERTWIDEMGSNNLFFVYGSGDDAEVVTPSLTGSILAGVTRDSLLVLAKELGCQVTERRVSGQEWLEGAADGRITEVFGCGTAAVITPIGGVKHNEGAVEIGGGQPGPITLKLRELLTDIQRGTAPDTHSWMRTLVPASS</sequence>
<keyword evidence="10 17" id="KW-0100">Branched-chain amino acid biosynthesis</keyword>
<dbReference type="GO" id="GO:0052655">
    <property type="term" value="F:L-valine-2-oxoglutarate transaminase activity"/>
    <property type="evidence" value="ECO:0007669"/>
    <property type="project" value="RHEA"/>
</dbReference>
<protein>
    <recommendedName>
        <fullName evidence="17">Branched-chain-amino-acid aminotransferase</fullName>
        <ecNumber evidence="17">2.6.1.42</ecNumber>
    </recommendedName>
</protein>
<organism evidence="19 20">
    <name type="scientific">Pseudonocardia kunmingensis</name>
    <dbReference type="NCBI Taxonomy" id="630975"/>
    <lineage>
        <taxon>Bacteria</taxon>
        <taxon>Bacillati</taxon>
        <taxon>Actinomycetota</taxon>
        <taxon>Actinomycetes</taxon>
        <taxon>Pseudonocardiales</taxon>
        <taxon>Pseudonocardiaceae</taxon>
        <taxon>Pseudonocardia</taxon>
    </lineage>
</organism>
<feature type="region of interest" description="Disordered" evidence="18">
    <location>
        <begin position="1"/>
        <end position="29"/>
    </location>
</feature>
<keyword evidence="7 17" id="KW-0028">Amino-acid biosynthesis</keyword>
<dbReference type="Pfam" id="PF01063">
    <property type="entry name" value="Aminotran_4"/>
    <property type="match status" value="1"/>
</dbReference>
<evidence type="ECO:0000256" key="7">
    <source>
        <dbReference type="ARBA" id="ARBA00022605"/>
    </source>
</evidence>
<dbReference type="Proteomes" id="UP000315677">
    <property type="component" value="Unassembled WGS sequence"/>
</dbReference>
<evidence type="ECO:0000256" key="15">
    <source>
        <dbReference type="RuleBase" id="RU004106"/>
    </source>
</evidence>
<evidence type="ECO:0000256" key="16">
    <source>
        <dbReference type="RuleBase" id="RU004516"/>
    </source>
</evidence>
<dbReference type="AlphaFoldDB" id="A0A543DNN2"/>
<evidence type="ECO:0000256" key="8">
    <source>
        <dbReference type="ARBA" id="ARBA00022679"/>
    </source>
</evidence>
<comment type="pathway">
    <text evidence="2">Amino-acid biosynthesis; L-isoleucine biosynthesis; L-isoleucine from 2-oxobutanoate: step 4/4.</text>
</comment>
<dbReference type="UniPathway" id="UPA00049">
    <property type="reaction ID" value="UER00062"/>
</dbReference>
<keyword evidence="9 16" id="KW-0663">Pyridoxal phosphate</keyword>
<comment type="cofactor">
    <cofactor evidence="1 16">
        <name>pyridoxal 5'-phosphate</name>
        <dbReference type="ChEBI" id="CHEBI:597326"/>
    </cofactor>
</comment>
<evidence type="ECO:0000256" key="2">
    <source>
        <dbReference type="ARBA" id="ARBA00004824"/>
    </source>
</evidence>
<evidence type="ECO:0000256" key="13">
    <source>
        <dbReference type="ARBA" id="ARBA00049229"/>
    </source>
</evidence>
<comment type="pathway">
    <text evidence="3">Amino-acid biosynthesis; L-valine biosynthesis; L-valine from pyruvate: step 4/4.</text>
</comment>
<evidence type="ECO:0000313" key="20">
    <source>
        <dbReference type="Proteomes" id="UP000315677"/>
    </source>
</evidence>
<evidence type="ECO:0000256" key="11">
    <source>
        <dbReference type="ARBA" id="ARBA00048212"/>
    </source>
</evidence>
<evidence type="ECO:0000256" key="12">
    <source>
        <dbReference type="ARBA" id="ARBA00048798"/>
    </source>
</evidence>
<comment type="catalytic activity">
    <reaction evidence="12 17">
        <text>L-isoleucine + 2-oxoglutarate = (S)-3-methyl-2-oxopentanoate + L-glutamate</text>
        <dbReference type="Rhea" id="RHEA:24801"/>
        <dbReference type="ChEBI" id="CHEBI:16810"/>
        <dbReference type="ChEBI" id="CHEBI:29985"/>
        <dbReference type="ChEBI" id="CHEBI:35146"/>
        <dbReference type="ChEBI" id="CHEBI:58045"/>
        <dbReference type="EC" id="2.6.1.42"/>
    </reaction>
</comment>
<keyword evidence="8 17" id="KW-0808">Transferase</keyword>
<dbReference type="InterPro" id="IPR043131">
    <property type="entry name" value="BCAT-like_N"/>
</dbReference>
<dbReference type="InterPro" id="IPR018300">
    <property type="entry name" value="Aminotrans_IV_CS"/>
</dbReference>
<proteinExistence type="inferred from homology"/>
<dbReference type="GO" id="GO:0052654">
    <property type="term" value="F:L-leucine-2-oxoglutarate transaminase activity"/>
    <property type="evidence" value="ECO:0007669"/>
    <property type="project" value="RHEA"/>
</dbReference>
<dbReference type="GO" id="GO:0052656">
    <property type="term" value="F:L-isoleucine-2-oxoglutarate transaminase activity"/>
    <property type="evidence" value="ECO:0007669"/>
    <property type="project" value="RHEA"/>
</dbReference>
<dbReference type="GO" id="GO:0009098">
    <property type="term" value="P:L-leucine biosynthetic process"/>
    <property type="evidence" value="ECO:0007669"/>
    <property type="project" value="UniProtKB-UniPathway"/>
</dbReference>
<evidence type="ECO:0000256" key="5">
    <source>
        <dbReference type="ARBA" id="ARBA00009320"/>
    </source>
</evidence>
<dbReference type="EMBL" id="VFPA01000002">
    <property type="protein sequence ID" value="TQM10940.1"/>
    <property type="molecule type" value="Genomic_DNA"/>
</dbReference>
<dbReference type="CDD" id="cd01557">
    <property type="entry name" value="BCAT_beta_family"/>
    <property type="match status" value="1"/>
</dbReference>
<reference evidence="19 20" key="1">
    <citation type="submission" date="2019-06" db="EMBL/GenBank/DDBJ databases">
        <title>Sequencing the genomes of 1000 actinobacteria strains.</title>
        <authorList>
            <person name="Klenk H.-P."/>
        </authorList>
    </citation>
    <scope>NUCLEOTIDE SEQUENCE [LARGE SCALE GENOMIC DNA]</scope>
    <source>
        <strain evidence="19 20">DSM 45301</strain>
    </source>
</reference>
<comment type="similarity">
    <text evidence="5 15">Belongs to the class-IV pyridoxal-phosphate-dependent aminotransferase family.</text>
</comment>
<dbReference type="PANTHER" id="PTHR11825:SF44">
    <property type="entry name" value="BRANCHED-CHAIN-AMINO-ACID AMINOTRANSFERASE"/>
    <property type="match status" value="1"/>
</dbReference>
<name>A0A543DNN2_9PSEU</name>